<organism evidence="2 3">
    <name type="scientific">Qipengyuania marisflavi</name>
    <dbReference type="NCBI Taxonomy" id="2486356"/>
    <lineage>
        <taxon>Bacteria</taxon>
        <taxon>Pseudomonadati</taxon>
        <taxon>Pseudomonadota</taxon>
        <taxon>Alphaproteobacteria</taxon>
        <taxon>Sphingomonadales</taxon>
        <taxon>Erythrobacteraceae</taxon>
        <taxon>Qipengyuania</taxon>
    </lineage>
</organism>
<sequence length="74" mass="7783">MQDQDRDPKNNDWVDEAKTEISGMAKEGMAHPSTKPVLTGAAIGALAGALLPVISLPMGLIAGAGFAFYNRVKK</sequence>
<evidence type="ECO:0000313" key="3">
    <source>
        <dbReference type="Proteomes" id="UP000309668"/>
    </source>
</evidence>
<dbReference type="EMBL" id="VCAO01000001">
    <property type="protein sequence ID" value="TMM49820.1"/>
    <property type="molecule type" value="Genomic_DNA"/>
</dbReference>
<dbReference type="OrthoDB" id="7410871at2"/>
<proteinExistence type="predicted"/>
<dbReference type="RefSeq" id="WP_138615381.1">
    <property type="nucleotide sequence ID" value="NZ_VCAO01000001.1"/>
</dbReference>
<keyword evidence="3" id="KW-1185">Reference proteome</keyword>
<comment type="caution">
    <text evidence="2">The sequence shown here is derived from an EMBL/GenBank/DDBJ whole genome shotgun (WGS) entry which is preliminary data.</text>
</comment>
<gene>
    <name evidence="2" type="ORF">FEV51_01060</name>
</gene>
<protein>
    <submittedName>
        <fullName evidence="2">Uncharacterized protein</fullName>
    </submittedName>
</protein>
<evidence type="ECO:0000313" key="2">
    <source>
        <dbReference type="EMBL" id="TMM49820.1"/>
    </source>
</evidence>
<evidence type="ECO:0000256" key="1">
    <source>
        <dbReference type="SAM" id="Phobius"/>
    </source>
</evidence>
<accession>A0A5S3PE31</accession>
<reference evidence="2 3" key="1">
    <citation type="submission" date="2019-05" db="EMBL/GenBank/DDBJ databases">
        <title>Erythrobacter marisflavi sp. nov., isolated from isolated from water of an estuary environment.</title>
        <authorList>
            <person name="Yoon J.-H."/>
        </authorList>
    </citation>
    <scope>NUCLEOTIDE SEQUENCE [LARGE SCALE GENOMIC DNA]</scope>
    <source>
        <strain evidence="2 3">KEM-5</strain>
    </source>
</reference>
<feature type="transmembrane region" description="Helical" evidence="1">
    <location>
        <begin position="41"/>
        <end position="69"/>
    </location>
</feature>
<keyword evidence="1" id="KW-0812">Transmembrane</keyword>
<dbReference type="AlphaFoldDB" id="A0A5S3PE31"/>
<name>A0A5S3PE31_9SPHN</name>
<keyword evidence="1" id="KW-0472">Membrane</keyword>
<dbReference type="Proteomes" id="UP000309668">
    <property type="component" value="Unassembled WGS sequence"/>
</dbReference>
<keyword evidence="1" id="KW-1133">Transmembrane helix</keyword>